<dbReference type="SUPFAM" id="SSF53474">
    <property type="entry name" value="alpha/beta-Hydrolases"/>
    <property type="match status" value="1"/>
</dbReference>
<evidence type="ECO:0000313" key="4">
    <source>
        <dbReference type="Proteomes" id="UP000013776"/>
    </source>
</evidence>
<dbReference type="PANTHER" id="PTHR47842">
    <property type="entry name" value="EXPRESSED PROTEIN"/>
    <property type="match status" value="1"/>
</dbReference>
<dbReference type="Pfam" id="PF05057">
    <property type="entry name" value="DUF676"/>
    <property type="match status" value="1"/>
</dbReference>
<dbReference type="EMBL" id="CAHR02000004">
    <property type="protein sequence ID" value="CCG80659.1"/>
    <property type="molecule type" value="Genomic_DNA"/>
</dbReference>
<proteinExistence type="inferred from homology"/>
<dbReference type="PANTHER" id="PTHR47842:SF1">
    <property type="entry name" value="DUF676 DOMAIN-CONTAINING PROTEIN"/>
    <property type="match status" value="1"/>
</dbReference>
<evidence type="ECO:0000256" key="1">
    <source>
        <dbReference type="ARBA" id="ARBA00007920"/>
    </source>
</evidence>
<dbReference type="STRING" id="1097556.R4X6E9"/>
<evidence type="ECO:0000259" key="2">
    <source>
        <dbReference type="Pfam" id="PF05057"/>
    </source>
</evidence>
<accession>R4X6E9</accession>
<organism evidence="3 4">
    <name type="scientific">Taphrina deformans (strain PYCC 5710 / ATCC 11124 / CBS 356.35 / IMI 108563 / JCM 9778 / NBRC 8474)</name>
    <name type="common">Peach leaf curl fungus</name>
    <name type="synonym">Lalaria deformans</name>
    <dbReference type="NCBI Taxonomy" id="1097556"/>
    <lineage>
        <taxon>Eukaryota</taxon>
        <taxon>Fungi</taxon>
        <taxon>Dikarya</taxon>
        <taxon>Ascomycota</taxon>
        <taxon>Taphrinomycotina</taxon>
        <taxon>Taphrinomycetes</taxon>
        <taxon>Taphrinales</taxon>
        <taxon>Taphrinaceae</taxon>
        <taxon>Taphrina</taxon>
    </lineage>
</organism>
<feature type="domain" description="DUF676" evidence="2">
    <location>
        <begin position="4"/>
        <end position="140"/>
    </location>
</feature>
<dbReference type="Proteomes" id="UP000013776">
    <property type="component" value="Unassembled WGS sequence"/>
</dbReference>
<dbReference type="AlphaFoldDB" id="R4X6E9"/>
<dbReference type="Gene3D" id="3.40.50.1820">
    <property type="entry name" value="alpha/beta hydrolase"/>
    <property type="match status" value="1"/>
</dbReference>
<protein>
    <recommendedName>
        <fullName evidence="2">DUF676 domain-containing protein</fullName>
    </recommendedName>
</protein>
<reference evidence="3 4" key="1">
    <citation type="journal article" date="2013" name="MBio">
        <title>Genome sequencing of the plant pathogen Taphrina deformans, the causal agent of peach leaf curl.</title>
        <authorList>
            <person name="Cisse O.H."/>
            <person name="Almeida J.M.G.C.F."/>
            <person name="Fonseca A."/>
            <person name="Kumar A.A."/>
            <person name="Salojaervi J."/>
            <person name="Overmyer K."/>
            <person name="Hauser P.M."/>
            <person name="Pagni M."/>
        </authorList>
    </citation>
    <scope>NUCLEOTIDE SEQUENCE [LARGE SCALE GENOMIC DNA]</scope>
    <source>
        <strain evidence="4">PYCC 5710 / ATCC 11124 / CBS 356.35 / IMI 108563 / JCM 9778 / NBRC 8474</strain>
    </source>
</reference>
<comment type="caution">
    <text evidence="3">The sequence shown here is derived from an EMBL/GenBank/DDBJ whole genome shotgun (WGS) entry which is preliminary data.</text>
</comment>
<keyword evidence="4" id="KW-1185">Reference proteome</keyword>
<dbReference type="InterPro" id="IPR007751">
    <property type="entry name" value="DUF676_lipase-like"/>
</dbReference>
<dbReference type="OrthoDB" id="442243at2759"/>
<name>R4X6E9_TAPDE</name>
<dbReference type="VEuPathDB" id="FungiDB:TAPDE_000192"/>
<comment type="similarity">
    <text evidence="1">Belongs to the putative lipase ROG1 family.</text>
</comment>
<dbReference type="InterPro" id="IPR029058">
    <property type="entry name" value="AB_hydrolase_fold"/>
</dbReference>
<evidence type="ECO:0000313" key="3">
    <source>
        <dbReference type="EMBL" id="CCG80659.1"/>
    </source>
</evidence>
<dbReference type="eggNOG" id="ENOG502QQEZ">
    <property type="taxonomic scope" value="Eukaryota"/>
</dbReference>
<sequence>MIASKKTILLVFIHGFKGGSDTFATFPDDLEKALKEKEGTSDVEFRALVYPPYDTKGNFRLAVSKLRDWLQNTVIDIESQRGTSSPTINSTVKIVLLGHSMGGLVAADVIIELNDEFAPAMLFPNIIGLFALDSPMLGLAPSLWTNGADGLFQKGKSLYDNAASLSAIGSGLFASKVVENERKQKAIEPKSSTGTSFGWKSIAAISAAGAFAAGSALYSQKDKIGRGLSWITDHLEFIGTLRRTEELSERTVKVNSIENVKFSCYYTRLTSKSVIDGGPRTFIVLPKGELLKSRFHPQENARATDEVGSHTSMFVRDKNSGYDEMLRAIFEETSQWVNEAMAMVRMNPEQT</sequence>
<gene>
    <name evidence="3" type="ORF">TAPDE_000192</name>
</gene>